<dbReference type="GO" id="GO:0003887">
    <property type="term" value="F:DNA-directed DNA polymerase activity"/>
    <property type="evidence" value="ECO:0007669"/>
    <property type="project" value="UniProtKB-EC"/>
</dbReference>
<dbReference type="SUPFAM" id="SSF56672">
    <property type="entry name" value="DNA/RNA polymerases"/>
    <property type="match status" value="1"/>
</dbReference>
<dbReference type="InterPro" id="IPR020045">
    <property type="entry name" value="DNA_polI_H3TH"/>
</dbReference>
<comment type="similarity">
    <text evidence="1 11">Belongs to the DNA polymerase type-A family.</text>
</comment>
<dbReference type="InterPro" id="IPR018320">
    <property type="entry name" value="DNA_polymerase_1"/>
</dbReference>
<keyword evidence="3 11" id="KW-0548">Nucleotidyltransferase</keyword>
<evidence type="ECO:0000256" key="8">
    <source>
        <dbReference type="ARBA" id="ARBA00023204"/>
    </source>
</evidence>
<evidence type="ECO:0000313" key="14">
    <source>
        <dbReference type="EMBL" id="MEX5284441.1"/>
    </source>
</evidence>
<dbReference type="CDD" id="cd06140">
    <property type="entry name" value="DNA_polA_I_Bacillus_like_exo"/>
    <property type="match status" value="1"/>
</dbReference>
<dbReference type="Gene3D" id="3.30.420.10">
    <property type="entry name" value="Ribonuclease H-like superfamily/Ribonuclease H"/>
    <property type="match status" value="1"/>
</dbReference>
<dbReference type="PRINTS" id="PR00868">
    <property type="entry name" value="DNAPOLI"/>
</dbReference>
<dbReference type="NCBIfam" id="NF004397">
    <property type="entry name" value="PRK05755.1"/>
    <property type="match status" value="1"/>
</dbReference>
<dbReference type="Pfam" id="PF00476">
    <property type="entry name" value="DNA_pol_A"/>
    <property type="match status" value="1"/>
</dbReference>
<dbReference type="SMART" id="SM00475">
    <property type="entry name" value="53EXOc"/>
    <property type="match status" value="1"/>
</dbReference>
<evidence type="ECO:0000256" key="5">
    <source>
        <dbReference type="ARBA" id="ARBA00022763"/>
    </source>
</evidence>
<dbReference type="PROSITE" id="PS00447">
    <property type="entry name" value="DNA_POLYMERASE_A"/>
    <property type="match status" value="1"/>
</dbReference>
<protein>
    <recommendedName>
        <fullName evidence="10 11">DNA polymerase I</fullName>
        <ecNumber evidence="10 11">2.7.7.7</ecNumber>
    </recommendedName>
</protein>
<dbReference type="InterPro" id="IPR019760">
    <property type="entry name" value="DNA-dir_DNA_pol_A_CS"/>
</dbReference>
<dbReference type="PANTHER" id="PTHR10133:SF27">
    <property type="entry name" value="DNA POLYMERASE NU"/>
    <property type="match status" value="1"/>
</dbReference>
<evidence type="ECO:0000256" key="9">
    <source>
        <dbReference type="ARBA" id="ARBA00049244"/>
    </source>
</evidence>
<evidence type="ECO:0000256" key="2">
    <source>
        <dbReference type="ARBA" id="ARBA00022679"/>
    </source>
</evidence>
<dbReference type="InterPro" id="IPR001098">
    <property type="entry name" value="DNA-dir_DNA_pol_A_palm_dom"/>
</dbReference>
<evidence type="ECO:0000256" key="4">
    <source>
        <dbReference type="ARBA" id="ARBA00022705"/>
    </source>
</evidence>
<dbReference type="SUPFAM" id="SSF53098">
    <property type="entry name" value="Ribonuclease H-like"/>
    <property type="match status" value="1"/>
</dbReference>
<keyword evidence="11" id="KW-0378">Hydrolase</keyword>
<keyword evidence="11" id="KW-0540">Nuclease</keyword>
<dbReference type="RefSeq" id="WP_368846237.1">
    <property type="nucleotide sequence ID" value="NZ_CP194411.1"/>
</dbReference>
<comment type="catalytic activity">
    <reaction evidence="9 11">
        <text>DNA(n) + a 2'-deoxyribonucleoside 5'-triphosphate = DNA(n+1) + diphosphate</text>
        <dbReference type="Rhea" id="RHEA:22508"/>
        <dbReference type="Rhea" id="RHEA-COMP:17339"/>
        <dbReference type="Rhea" id="RHEA-COMP:17340"/>
        <dbReference type="ChEBI" id="CHEBI:33019"/>
        <dbReference type="ChEBI" id="CHEBI:61560"/>
        <dbReference type="ChEBI" id="CHEBI:173112"/>
        <dbReference type="EC" id="2.7.7.7"/>
    </reaction>
</comment>
<keyword evidence="7 11" id="KW-0238">DNA-binding</keyword>
<comment type="subunit">
    <text evidence="11">Single-chain monomer with multiple functions.</text>
</comment>
<dbReference type="InterPro" id="IPR002298">
    <property type="entry name" value="DNA_polymerase_A"/>
</dbReference>
<dbReference type="InterPro" id="IPR020046">
    <property type="entry name" value="5-3_exonucl_a-hlix_arch_N"/>
</dbReference>
<keyword evidence="15" id="KW-1185">Reference proteome</keyword>
<name>A0ABV3X2M1_9FIRM</name>
<keyword evidence="5 11" id="KW-0227">DNA damage</keyword>
<dbReference type="CDD" id="cd09859">
    <property type="entry name" value="PIN_53EXO"/>
    <property type="match status" value="1"/>
</dbReference>
<dbReference type="Gene3D" id="1.10.150.20">
    <property type="entry name" value="5' to 3' exonuclease, C-terminal subdomain"/>
    <property type="match status" value="2"/>
</dbReference>
<organism evidence="14 15">
    <name type="scientific">Selenomonas sputigena</name>
    <dbReference type="NCBI Taxonomy" id="69823"/>
    <lineage>
        <taxon>Bacteria</taxon>
        <taxon>Bacillati</taxon>
        <taxon>Bacillota</taxon>
        <taxon>Negativicutes</taxon>
        <taxon>Selenomonadales</taxon>
        <taxon>Selenomonadaceae</taxon>
        <taxon>Selenomonas</taxon>
    </lineage>
</organism>
<dbReference type="Pfam" id="PF02739">
    <property type="entry name" value="5_3_exonuc_N"/>
    <property type="match status" value="1"/>
</dbReference>
<dbReference type="SUPFAM" id="SSF88723">
    <property type="entry name" value="PIN domain-like"/>
    <property type="match status" value="1"/>
</dbReference>
<evidence type="ECO:0000313" key="15">
    <source>
        <dbReference type="Proteomes" id="UP001559623"/>
    </source>
</evidence>
<proteinExistence type="inferred from homology"/>
<keyword evidence="11" id="KW-0269">Exonuclease</keyword>
<dbReference type="Gene3D" id="1.20.1060.10">
    <property type="entry name" value="Taq DNA Polymerase, Chain T, domain 4"/>
    <property type="match status" value="1"/>
</dbReference>
<dbReference type="Pfam" id="PF01367">
    <property type="entry name" value="5_3_exonuc"/>
    <property type="match status" value="1"/>
</dbReference>
<dbReference type="InterPro" id="IPR043502">
    <property type="entry name" value="DNA/RNA_pol_sf"/>
</dbReference>
<comment type="function">
    <text evidence="11">In addition to polymerase activity, this DNA polymerase exhibits 5'-3' exonuclease activity.</text>
</comment>
<keyword evidence="4 11" id="KW-0235">DNA replication</keyword>
<feature type="domain" description="DNA-directed DNA polymerase family A palm" evidence="13">
    <location>
        <begin position="628"/>
        <end position="835"/>
    </location>
</feature>
<dbReference type="CDD" id="cd09898">
    <property type="entry name" value="H3TH_53EXO"/>
    <property type="match status" value="1"/>
</dbReference>
<accession>A0ABV3X2M1</accession>
<dbReference type="CDD" id="cd08637">
    <property type="entry name" value="DNA_pol_A_pol_I_C"/>
    <property type="match status" value="1"/>
</dbReference>
<dbReference type="EMBL" id="JARVLH010000001">
    <property type="protein sequence ID" value="MEX5284441.1"/>
    <property type="molecule type" value="Genomic_DNA"/>
</dbReference>
<dbReference type="Gene3D" id="3.40.50.1010">
    <property type="entry name" value="5'-nuclease"/>
    <property type="match status" value="1"/>
</dbReference>
<evidence type="ECO:0000256" key="7">
    <source>
        <dbReference type="ARBA" id="ARBA00023125"/>
    </source>
</evidence>
<gene>
    <name evidence="11 14" type="primary">polA</name>
    <name evidence="14" type="ORF">QCO44_02110</name>
</gene>
<sequence>MSLNKRFILVDGSSLLYRAFYALPLLTAANGEYTNAVYGFATMLQKLMEEHKSEYLVVAFDKGKHTFRNEIFPEYKGTRKATPPELSGQIPILHEFLAAMGISLVEEQGYEADDILGALAVKAADKGFDVLVVTGDRDALQLVRPNIRVMFTRKGISDLLIYDETTFLKDYGFPPKALIDMKGLMGDASDNIPGVPGIGAKTATKLLLEYGSLEGVYEHIEEISRPKLQMSLRENKEKAFLSKDLATIRCDMPVVFDEASYIMRPDAKKLQEFFKKYGMKSLRTAFAPLVGEEKQACQMEEEINFPLVVSPNAAERKFFLEKAEEKGFFSMAACFQGKVPELKMQGLVLCTGENFLFFEPKDFSTLEEFFKKKSIWKILHGLKSFCHCGIEFQLTYFDTSLAAYLLEPGATEYDIQKLASMYLPDEPIPEKFPDAVAEAAWCALVLGKLYFVLKTRLDELALFSLYKDEELPLVETLAAMEQAGIYVNRQSLQEKSVEISRHIDVLRSEIYDLAECEFNINSPKQLGMILFDKLSLTPPQGTKKTKTGYSTNAEVLESMRFAHPILEKILSYRFWMKLQSTYLDSLEGLISPRTQRIHTSFNQTVTATGRLSSSEPNLQNIPVRTEEGRQIRALFEPGEGYDALLSADYSQIELRILAHLSQDRNFLEAFLHGQDIHARTAAEVFGIPLETVTSELRRKAKAVNFGIVYGISDYGLSKDLHITRKEAAGYIASYFEKCKGIKSFIDQTVAQAHKDGFVTTIFGRRRELPALKSSNYNQRTLAERMAMNTPIQGSAADIIKLAMNRTFCELRRQNLKSRILLQVHDELVLEVTNEETEKVSAIVRNAMENVVQLSVPLLVDVHVGKNWAAAK</sequence>
<dbReference type="SUPFAM" id="SSF47807">
    <property type="entry name" value="5' to 3' exonuclease, C-terminal subdomain"/>
    <property type="match status" value="1"/>
</dbReference>
<evidence type="ECO:0000256" key="11">
    <source>
        <dbReference type="RuleBase" id="RU004460"/>
    </source>
</evidence>
<dbReference type="SMART" id="SM00482">
    <property type="entry name" value="POLAc"/>
    <property type="match status" value="1"/>
</dbReference>
<dbReference type="InterPro" id="IPR036397">
    <property type="entry name" value="RNaseH_sf"/>
</dbReference>
<keyword evidence="8 11" id="KW-0234">DNA repair</keyword>
<comment type="caution">
    <text evidence="14">The sequence shown here is derived from an EMBL/GenBank/DDBJ whole genome shotgun (WGS) entry which is preliminary data.</text>
</comment>
<dbReference type="InterPro" id="IPR036279">
    <property type="entry name" value="5-3_exonuclease_C_sf"/>
</dbReference>
<dbReference type="InterPro" id="IPR029060">
    <property type="entry name" value="PIN-like_dom_sf"/>
</dbReference>
<evidence type="ECO:0000259" key="12">
    <source>
        <dbReference type="SMART" id="SM00475"/>
    </source>
</evidence>
<evidence type="ECO:0000256" key="6">
    <source>
        <dbReference type="ARBA" id="ARBA00022932"/>
    </source>
</evidence>
<dbReference type="InterPro" id="IPR012337">
    <property type="entry name" value="RNaseH-like_sf"/>
</dbReference>
<dbReference type="EC" id="2.7.7.7" evidence="10 11"/>
<dbReference type="NCBIfam" id="TIGR00593">
    <property type="entry name" value="pola"/>
    <property type="match status" value="1"/>
</dbReference>
<evidence type="ECO:0000259" key="13">
    <source>
        <dbReference type="SMART" id="SM00482"/>
    </source>
</evidence>
<keyword evidence="6 11" id="KW-0239">DNA-directed DNA polymerase</keyword>
<evidence type="ECO:0000256" key="3">
    <source>
        <dbReference type="ARBA" id="ARBA00022695"/>
    </source>
</evidence>
<keyword evidence="2 11" id="KW-0808">Transferase</keyword>
<dbReference type="SMART" id="SM00279">
    <property type="entry name" value="HhH2"/>
    <property type="match status" value="1"/>
</dbReference>
<dbReference type="InterPro" id="IPR002421">
    <property type="entry name" value="5-3_exonuclease"/>
</dbReference>
<evidence type="ECO:0000256" key="1">
    <source>
        <dbReference type="ARBA" id="ARBA00007705"/>
    </source>
</evidence>
<dbReference type="InterPro" id="IPR008918">
    <property type="entry name" value="HhH2"/>
</dbReference>
<dbReference type="Proteomes" id="UP001559623">
    <property type="component" value="Unassembled WGS sequence"/>
</dbReference>
<evidence type="ECO:0000256" key="10">
    <source>
        <dbReference type="NCBIfam" id="TIGR00593"/>
    </source>
</evidence>
<reference evidence="14 15" key="1">
    <citation type="submission" date="2023-04" db="EMBL/GenBank/DDBJ databases">
        <title>Genome Sequence of Selenomonas sputigena ATCC 33150.</title>
        <authorList>
            <person name="Miller D.P."/>
            <person name="Anvari S."/>
            <person name="Polson S.W."/>
            <person name="Macdonald M."/>
            <person name="Mcdowell J.V."/>
        </authorList>
    </citation>
    <scope>NUCLEOTIDE SEQUENCE [LARGE SCALE GENOMIC DNA]</scope>
    <source>
        <strain evidence="14 15">ATCC 33150</strain>
    </source>
</reference>
<dbReference type="Gene3D" id="3.30.70.370">
    <property type="match status" value="1"/>
</dbReference>
<dbReference type="PANTHER" id="PTHR10133">
    <property type="entry name" value="DNA POLYMERASE I"/>
    <property type="match status" value="1"/>
</dbReference>
<feature type="domain" description="5'-3' exonuclease" evidence="12">
    <location>
        <begin position="5"/>
        <end position="264"/>
    </location>
</feature>